<keyword evidence="2" id="KW-1185">Reference proteome</keyword>
<dbReference type="PRINTS" id="PR00111">
    <property type="entry name" value="ABHYDROLASE"/>
</dbReference>
<dbReference type="RefSeq" id="XP_027345282.1">
    <property type="nucleotide sequence ID" value="XM_027489481.1"/>
</dbReference>
<dbReference type="InterPro" id="IPR000073">
    <property type="entry name" value="AB_hydrolase_1"/>
</dbReference>
<evidence type="ECO:0000313" key="2">
    <source>
        <dbReference type="Proteomes" id="UP000694853"/>
    </source>
</evidence>
<dbReference type="PANTHER" id="PTHR46438">
    <property type="entry name" value="ALPHA/BETA-HYDROLASES SUPERFAMILY PROTEIN"/>
    <property type="match status" value="1"/>
</dbReference>
<dbReference type="Gene3D" id="3.40.50.1820">
    <property type="entry name" value="alpha/beta hydrolase"/>
    <property type="match status" value="1"/>
</dbReference>
<dbReference type="OrthoDB" id="408373at2759"/>
<gene>
    <name evidence="3" type="primary">LOC113857506</name>
</gene>
<accession>A0A8B8KN64</accession>
<sequence length="376" mass="42151">MASSVSALLPSVRFQLTKTTLLPPLSFCQRSKCEMNRRTFAVKGIVASGVSVVASTMTAEAEPSSQEKEFQRLPYKPEGYNYWTWRGHKIHYVVQGEGSPIVLIHGFGASAFHWRYNIPELAKKHKVYALDLLGFGWSDKALIEYDAMVWRDQVVDFLKEIVKEPAVLVGNSLGGFTALVAATGLPELVNGVALLNSAGQFGDAKKESKTSEETPLQKFLLKPLREVFQRVVLGFLFWQAKQPARIVSVLKSVYINSSNVDDYLVESITRPAQDPNAGEVYYRLMTRFMMNQSKYTLDSVLSELSCPLLLLWGDLDPWVGPAKANRIKEFYPKTTLVNLQAGHCPHDEIPELVNKALLDWLTMITPEVSLQTVEHI</sequence>
<dbReference type="GeneID" id="113857506"/>
<protein>
    <submittedName>
        <fullName evidence="3">Pheophytinase, chloroplastic isoform X1</fullName>
    </submittedName>
</protein>
<dbReference type="AlphaFoldDB" id="A0A8B8KN64"/>
<evidence type="ECO:0000259" key="1">
    <source>
        <dbReference type="Pfam" id="PF12697"/>
    </source>
</evidence>
<feature type="domain" description="AB hydrolase-1" evidence="1">
    <location>
        <begin position="101"/>
        <end position="355"/>
    </location>
</feature>
<reference evidence="2" key="1">
    <citation type="journal article" date="2019" name="Toxins">
        <title>Detection of Abrin-Like and Prepropulchellin-Like Toxin Genes and Transcripts Using Whole Genome Sequencing and Full-Length Transcript Sequencing of Abrus precatorius.</title>
        <authorList>
            <person name="Hovde B.T."/>
            <person name="Daligault H.E."/>
            <person name="Hanschen E.R."/>
            <person name="Kunde Y.A."/>
            <person name="Johnson M.B."/>
            <person name="Starkenburg S.R."/>
            <person name="Johnson S.L."/>
        </authorList>
    </citation>
    <scope>NUCLEOTIDE SEQUENCE [LARGE SCALE GENOMIC DNA]</scope>
</reference>
<dbReference type="Pfam" id="PF12697">
    <property type="entry name" value="Abhydrolase_6"/>
    <property type="match status" value="1"/>
</dbReference>
<name>A0A8B8KN64_ABRPR</name>
<dbReference type="KEGG" id="aprc:113857506"/>
<dbReference type="PANTHER" id="PTHR46438:SF2">
    <property type="entry name" value="ALPHA_BETA-HYDROLASES SUPERFAMILY PROTEIN"/>
    <property type="match status" value="1"/>
</dbReference>
<organism evidence="2 3">
    <name type="scientific">Abrus precatorius</name>
    <name type="common">Indian licorice</name>
    <name type="synonym">Glycine abrus</name>
    <dbReference type="NCBI Taxonomy" id="3816"/>
    <lineage>
        <taxon>Eukaryota</taxon>
        <taxon>Viridiplantae</taxon>
        <taxon>Streptophyta</taxon>
        <taxon>Embryophyta</taxon>
        <taxon>Tracheophyta</taxon>
        <taxon>Spermatophyta</taxon>
        <taxon>Magnoliopsida</taxon>
        <taxon>eudicotyledons</taxon>
        <taxon>Gunneridae</taxon>
        <taxon>Pentapetalae</taxon>
        <taxon>rosids</taxon>
        <taxon>fabids</taxon>
        <taxon>Fabales</taxon>
        <taxon>Fabaceae</taxon>
        <taxon>Papilionoideae</taxon>
        <taxon>50 kb inversion clade</taxon>
        <taxon>NPAAA clade</taxon>
        <taxon>indigoferoid/millettioid clade</taxon>
        <taxon>Abreae</taxon>
        <taxon>Abrus</taxon>
    </lineage>
</organism>
<evidence type="ECO:0000313" key="3">
    <source>
        <dbReference type="RefSeq" id="XP_027345282.1"/>
    </source>
</evidence>
<dbReference type="Proteomes" id="UP000694853">
    <property type="component" value="Unplaced"/>
</dbReference>
<dbReference type="SUPFAM" id="SSF53474">
    <property type="entry name" value="alpha/beta-Hydrolases"/>
    <property type="match status" value="1"/>
</dbReference>
<proteinExistence type="predicted"/>
<reference evidence="3" key="2">
    <citation type="submission" date="2025-08" db="UniProtKB">
        <authorList>
            <consortium name="RefSeq"/>
        </authorList>
    </citation>
    <scope>IDENTIFICATION</scope>
    <source>
        <tissue evidence="3">Young leaves</tissue>
    </source>
</reference>
<dbReference type="FunFam" id="3.40.50.1820:FF:000150">
    <property type="entry name" value="Alpha/beta fold hydrolase"/>
    <property type="match status" value="1"/>
</dbReference>
<dbReference type="GO" id="GO:0009507">
    <property type="term" value="C:chloroplast"/>
    <property type="evidence" value="ECO:0007669"/>
    <property type="project" value="TreeGrafter"/>
</dbReference>
<dbReference type="InterPro" id="IPR029058">
    <property type="entry name" value="AB_hydrolase_fold"/>
</dbReference>